<reference evidence="8 9" key="1">
    <citation type="submission" date="2018-07" db="EMBL/GenBank/DDBJ databases">
        <title>Halomonas rutogse sp. nov., isolated from Lake TangqianCo on Tibetan Plateau.</title>
        <authorList>
            <person name="Lu H."/>
            <person name="Xing P."/>
            <person name="Wu Q."/>
        </authorList>
    </citation>
    <scope>NUCLEOTIDE SEQUENCE [LARGE SCALE GENOMIC DNA]</scope>
    <source>
        <strain evidence="8 9">TQ8S</strain>
    </source>
</reference>
<feature type="transmembrane region" description="Helical" evidence="6">
    <location>
        <begin position="272"/>
        <end position="297"/>
    </location>
</feature>
<feature type="transmembrane region" description="Helical" evidence="6">
    <location>
        <begin position="337"/>
        <end position="356"/>
    </location>
</feature>
<feature type="transmembrane region" description="Helical" evidence="6">
    <location>
        <begin position="63"/>
        <end position="82"/>
    </location>
</feature>
<dbReference type="CDD" id="cd17321">
    <property type="entry name" value="MFS_MMR_MDR_like"/>
    <property type="match status" value="1"/>
</dbReference>
<evidence type="ECO:0000256" key="5">
    <source>
        <dbReference type="ARBA" id="ARBA00023136"/>
    </source>
</evidence>
<feature type="domain" description="Major facilitator superfamily (MFS) profile" evidence="7">
    <location>
        <begin position="21"/>
        <end position="454"/>
    </location>
</feature>
<gene>
    <name evidence="8" type="ORF">DU506_05810</name>
</gene>
<evidence type="ECO:0000259" key="7">
    <source>
        <dbReference type="PROSITE" id="PS50850"/>
    </source>
</evidence>
<comment type="subcellular location">
    <subcellularLocation>
        <location evidence="1">Membrane</location>
        <topology evidence="1">Multi-pass membrane protein</topology>
    </subcellularLocation>
</comment>
<dbReference type="GO" id="GO:0016020">
    <property type="term" value="C:membrane"/>
    <property type="evidence" value="ECO:0007669"/>
    <property type="project" value="UniProtKB-SubCell"/>
</dbReference>
<feature type="transmembrane region" description="Helical" evidence="6">
    <location>
        <begin position="112"/>
        <end position="133"/>
    </location>
</feature>
<feature type="transmembrane region" description="Helical" evidence="6">
    <location>
        <begin position="173"/>
        <end position="195"/>
    </location>
</feature>
<evidence type="ECO:0000256" key="6">
    <source>
        <dbReference type="SAM" id="Phobius"/>
    </source>
</evidence>
<dbReference type="SUPFAM" id="SSF103473">
    <property type="entry name" value="MFS general substrate transporter"/>
    <property type="match status" value="1"/>
</dbReference>
<feature type="transmembrane region" description="Helical" evidence="6">
    <location>
        <begin position="430"/>
        <end position="448"/>
    </location>
</feature>
<evidence type="ECO:0000256" key="3">
    <source>
        <dbReference type="ARBA" id="ARBA00022692"/>
    </source>
</evidence>
<dbReference type="Gene3D" id="1.20.1720.10">
    <property type="entry name" value="Multidrug resistance protein D"/>
    <property type="match status" value="1"/>
</dbReference>
<name>A0A368U6W0_9GAMM</name>
<dbReference type="EMBL" id="QPIJ01000008">
    <property type="protein sequence ID" value="RCV92888.1"/>
    <property type="molecule type" value="Genomic_DNA"/>
</dbReference>
<dbReference type="Proteomes" id="UP000253204">
    <property type="component" value="Unassembled WGS sequence"/>
</dbReference>
<feature type="transmembrane region" description="Helical" evidence="6">
    <location>
        <begin position="20"/>
        <end position="43"/>
    </location>
</feature>
<dbReference type="GO" id="GO:0022857">
    <property type="term" value="F:transmembrane transporter activity"/>
    <property type="evidence" value="ECO:0007669"/>
    <property type="project" value="InterPro"/>
</dbReference>
<dbReference type="InterPro" id="IPR020846">
    <property type="entry name" value="MFS_dom"/>
</dbReference>
<sequence length="467" mass="49170">MRLFETRPGDDGLPGHERVLAVLALITGTLMAVVDTTMINLALPSIAQDLNVSASRVVWVTNLFQVTCAAFLLVFAAISELVTRRRLYLFGIGLFVLASIGSAFSTSLETLLVFRALQGLGAAATLSIGPSIYRSIFPSRLLGSALGLSALVVAGGYAAGPTLSGVILSFADWPWLFALNVPLGACALLFGFRALPRETPRQGSFDFLGAMLSISMLASFFLAMDALGHTAPPWQSGGWAMLSLTAGVGFVLRQKRAPFPLLPLVVFQERRFTLAVSTSGLAFVGQGLAFVALSFLYQQELGFSPLQTAWLFTPWPLAIMLVGPIAGRLADRINPSVLSSTGLLLLIAGFVALALVDETTGVLGGLWRMALCGVGFGLFQPPNNREMMASLPAERSANVSGVMSTTRTVGQSLGVALVGAALAAGSPVQATLWLGAVTTLLALGASLARMPLARRAMLERQASSRPD</sequence>
<dbReference type="InterPro" id="IPR011701">
    <property type="entry name" value="MFS"/>
</dbReference>
<dbReference type="Pfam" id="PF07690">
    <property type="entry name" value="MFS_1"/>
    <property type="match status" value="1"/>
</dbReference>
<organism evidence="8 9">
    <name type="scientific">Vreelandella rituensis</name>
    <dbReference type="NCBI Taxonomy" id="2282306"/>
    <lineage>
        <taxon>Bacteria</taxon>
        <taxon>Pseudomonadati</taxon>
        <taxon>Pseudomonadota</taxon>
        <taxon>Gammaproteobacteria</taxon>
        <taxon>Oceanospirillales</taxon>
        <taxon>Halomonadaceae</taxon>
        <taxon>Vreelandella</taxon>
    </lineage>
</organism>
<keyword evidence="3 6" id="KW-0812">Transmembrane</keyword>
<accession>A0A368U6W0</accession>
<keyword evidence="9" id="KW-1185">Reference proteome</keyword>
<evidence type="ECO:0000256" key="4">
    <source>
        <dbReference type="ARBA" id="ARBA00022989"/>
    </source>
</evidence>
<dbReference type="InterPro" id="IPR036259">
    <property type="entry name" value="MFS_trans_sf"/>
</dbReference>
<dbReference type="AlphaFoldDB" id="A0A368U6W0"/>
<dbReference type="PROSITE" id="PS50850">
    <property type="entry name" value="MFS"/>
    <property type="match status" value="1"/>
</dbReference>
<keyword evidence="5 6" id="KW-0472">Membrane</keyword>
<evidence type="ECO:0000256" key="2">
    <source>
        <dbReference type="ARBA" id="ARBA00022448"/>
    </source>
</evidence>
<evidence type="ECO:0000256" key="1">
    <source>
        <dbReference type="ARBA" id="ARBA00004141"/>
    </source>
</evidence>
<proteinExistence type="predicted"/>
<evidence type="ECO:0000313" key="8">
    <source>
        <dbReference type="EMBL" id="RCV92888.1"/>
    </source>
</evidence>
<protein>
    <submittedName>
        <fullName evidence="8">MFS transporter</fullName>
    </submittedName>
</protein>
<dbReference type="Gene3D" id="1.20.1250.20">
    <property type="entry name" value="MFS general substrate transporter like domains"/>
    <property type="match status" value="1"/>
</dbReference>
<keyword evidence="2" id="KW-0813">Transport</keyword>
<comment type="caution">
    <text evidence="8">The sequence shown here is derived from an EMBL/GenBank/DDBJ whole genome shotgun (WGS) entry which is preliminary data.</text>
</comment>
<feature type="transmembrane region" description="Helical" evidence="6">
    <location>
        <begin position="309"/>
        <end position="330"/>
    </location>
</feature>
<feature type="transmembrane region" description="Helical" evidence="6">
    <location>
        <begin position="87"/>
        <end position="106"/>
    </location>
</feature>
<feature type="transmembrane region" description="Helical" evidence="6">
    <location>
        <begin position="145"/>
        <end position="167"/>
    </location>
</feature>
<evidence type="ECO:0000313" key="9">
    <source>
        <dbReference type="Proteomes" id="UP000253204"/>
    </source>
</evidence>
<feature type="transmembrane region" description="Helical" evidence="6">
    <location>
        <begin position="207"/>
        <end position="228"/>
    </location>
</feature>
<feature type="transmembrane region" description="Helical" evidence="6">
    <location>
        <begin position="234"/>
        <end position="252"/>
    </location>
</feature>
<dbReference type="PANTHER" id="PTHR42718:SF9">
    <property type="entry name" value="MAJOR FACILITATOR SUPERFAMILY MULTIDRUG TRANSPORTER MFSC"/>
    <property type="match status" value="1"/>
</dbReference>
<dbReference type="PRINTS" id="PR01036">
    <property type="entry name" value="TCRTETB"/>
</dbReference>
<dbReference type="PANTHER" id="PTHR42718">
    <property type="entry name" value="MAJOR FACILITATOR SUPERFAMILY MULTIDRUG TRANSPORTER MFSC"/>
    <property type="match status" value="1"/>
</dbReference>
<dbReference type="OrthoDB" id="9812221at2"/>
<dbReference type="RefSeq" id="WP_114485996.1">
    <property type="nucleotide sequence ID" value="NZ_CBCSHM010000009.1"/>
</dbReference>
<keyword evidence="4 6" id="KW-1133">Transmembrane helix</keyword>